<dbReference type="Proteomes" id="UP000095651">
    <property type="component" value="Unassembled WGS sequence"/>
</dbReference>
<sequence>MEKNGLSESMQAARNVTKMFLFSGMIEKRQEAGIMASELGAANYDETVDRNGKMGSRTGVKLSNKWSDEMNHTPNNIEEIAAVIDYIEEHLMEERLDLEGIAAAFNYSRYHLHRMFASVTGFPMHTYLMRRRLTEAARMLVFSKEPVLEIALASGYETQRSFSRAFQKYFKHSPSQYRKKGDFFPLQLKYDTSRREKLRGDRILEVAMTEAKTISIVGFCGSTKGGFSVIGRCWRRLHAKKGRISGRADEEFLIGVNDYSYYPCQGMDKVFRYIAGAEVAEEHTVPRGMQEFTLPAGRYAVFSFRGRNEDSLQPVVEYIYGEWFPESTCRFDDGRRYDFARYGERLDEKGESDIQLWVPVI</sequence>
<feature type="domain" description="HTH araC/xylS-type" evidence="4">
    <location>
        <begin position="81"/>
        <end position="180"/>
    </location>
</feature>
<dbReference type="PANTHER" id="PTHR47504">
    <property type="entry name" value="RIGHT ORIGIN-BINDING PROTEIN"/>
    <property type="match status" value="1"/>
</dbReference>
<dbReference type="AlphaFoldDB" id="A0A174M3S4"/>
<dbReference type="PROSITE" id="PS01124">
    <property type="entry name" value="HTH_ARAC_FAMILY_2"/>
    <property type="match status" value="1"/>
</dbReference>
<keyword evidence="3" id="KW-0804">Transcription</keyword>
<dbReference type="SUPFAM" id="SSF55136">
    <property type="entry name" value="Probable bacterial effector-binding domain"/>
    <property type="match status" value="1"/>
</dbReference>
<proteinExistence type="predicted"/>
<evidence type="ECO:0000256" key="1">
    <source>
        <dbReference type="ARBA" id="ARBA00023015"/>
    </source>
</evidence>
<name>A0A174M3S4_9FIRM</name>
<protein>
    <submittedName>
        <fullName evidence="5">AraC family transcriptional regulator</fullName>
    </submittedName>
</protein>
<dbReference type="InterPro" id="IPR011256">
    <property type="entry name" value="Reg_factor_effector_dom_sf"/>
</dbReference>
<reference evidence="5 6" key="1">
    <citation type="submission" date="2015-09" db="EMBL/GenBank/DDBJ databases">
        <authorList>
            <consortium name="Pathogen Informatics"/>
        </authorList>
    </citation>
    <scope>NUCLEOTIDE SEQUENCE [LARGE SCALE GENOMIC DNA]</scope>
    <source>
        <strain evidence="5 6">2789STDY5608850</strain>
    </source>
</reference>
<dbReference type="InterPro" id="IPR018062">
    <property type="entry name" value="HTH_AraC-typ_CS"/>
</dbReference>
<dbReference type="PRINTS" id="PR00032">
    <property type="entry name" value="HTHARAC"/>
</dbReference>
<dbReference type="Gene3D" id="1.10.10.60">
    <property type="entry name" value="Homeodomain-like"/>
    <property type="match status" value="2"/>
</dbReference>
<dbReference type="SMART" id="SM00342">
    <property type="entry name" value="HTH_ARAC"/>
    <property type="match status" value="1"/>
</dbReference>
<dbReference type="Pfam" id="PF06445">
    <property type="entry name" value="GyrI-like"/>
    <property type="match status" value="1"/>
</dbReference>
<dbReference type="InterPro" id="IPR029442">
    <property type="entry name" value="GyrI-like"/>
</dbReference>
<dbReference type="SMART" id="SM00871">
    <property type="entry name" value="AraC_E_bind"/>
    <property type="match status" value="1"/>
</dbReference>
<dbReference type="PROSITE" id="PS00041">
    <property type="entry name" value="HTH_ARAC_FAMILY_1"/>
    <property type="match status" value="1"/>
</dbReference>
<dbReference type="SUPFAM" id="SSF46689">
    <property type="entry name" value="Homeodomain-like"/>
    <property type="match status" value="2"/>
</dbReference>
<dbReference type="InterPro" id="IPR020449">
    <property type="entry name" value="Tscrpt_reg_AraC-type_HTH"/>
</dbReference>
<evidence type="ECO:0000256" key="3">
    <source>
        <dbReference type="ARBA" id="ARBA00023163"/>
    </source>
</evidence>
<dbReference type="InterPro" id="IPR018060">
    <property type="entry name" value="HTH_AraC"/>
</dbReference>
<dbReference type="InterPro" id="IPR050959">
    <property type="entry name" value="MarA-like"/>
</dbReference>
<gene>
    <name evidence="5" type="primary">rob_5</name>
    <name evidence="5" type="ORF">ERS852407_05558</name>
</gene>
<dbReference type="InterPro" id="IPR010499">
    <property type="entry name" value="AraC_E-bd"/>
</dbReference>
<dbReference type="GO" id="GO:0043565">
    <property type="term" value="F:sequence-specific DNA binding"/>
    <property type="evidence" value="ECO:0007669"/>
    <property type="project" value="InterPro"/>
</dbReference>
<dbReference type="GO" id="GO:0003700">
    <property type="term" value="F:DNA-binding transcription factor activity"/>
    <property type="evidence" value="ECO:0007669"/>
    <property type="project" value="InterPro"/>
</dbReference>
<dbReference type="InterPro" id="IPR009057">
    <property type="entry name" value="Homeodomain-like_sf"/>
</dbReference>
<accession>A0A174M3S4</accession>
<keyword evidence="1" id="KW-0805">Transcription regulation</keyword>
<evidence type="ECO:0000256" key="2">
    <source>
        <dbReference type="ARBA" id="ARBA00023125"/>
    </source>
</evidence>
<dbReference type="EMBL" id="CYZE01000024">
    <property type="protein sequence ID" value="CUP29831.1"/>
    <property type="molecule type" value="Genomic_DNA"/>
</dbReference>
<keyword evidence="2" id="KW-0238">DNA-binding</keyword>
<organism evidence="5 6">
    <name type="scientific">Hungatella hathewayi</name>
    <dbReference type="NCBI Taxonomy" id="154046"/>
    <lineage>
        <taxon>Bacteria</taxon>
        <taxon>Bacillati</taxon>
        <taxon>Bacillota</taxon>
        <taxon>Clostridia</taxon>
        <taxon>Lachnospirales</taxon>
        <taxon>Lachnospiraceae</taxon>
        <taxon>Hungatella</taxon>
    </lineage>
</organism>
<dbReference type="PANTHER" id="PTHR47504:SF5">
    <property type="entry name" value="RIGHT ORIGIN-BINDING PROTEIN"/>
    <property type="match status" value="1"/>
</dbReference>
<dbReference type="Gene3D" id="3.20.80.10">
    <property type="entry name" value="Regulatory factor, effector binding domain"/>
    <property type="match status" value="1"/>
</dbReference>
<dbReference type="Pfam" id="PF12833">
    <property type="entry name" value="HTH_18"/>
    <property type="match status" value="1"/>
</dbReference>
<evidence type="ECO:0000313" key="5">
    <source>
        <dbReference type="EMBL" id="CUP29831.1"/>
    </source>
</evidence>
<evidence type="ECO:0000313" key="6">
    <source>
        <dbReference type="Proteomes" id="UP000095651"/>
    </source>
</evidence>
<evidence type="ECO:0000259" key="4">
    <source>
        <dbReference type="PROSITE" id="PS01124"/>
    </source>
</evidence>